<dbReference type="GO" id="GO:0006099">
    <property type="term" value="P:tricarboxylic acid cycle"/>
    <property type="evidence" value="ECO:0007669"/>
    <property type="project" value="InterPro"/>
</dbReference>
<dbReference type="HOGENOM" id="CLU_006557_2_0_1"/>
<evidence type="ECO:0000313" key="13">
    <source>
        <dbReference type="Proteomes" id="UP000001568"/>
    </source>
</evidence>
<dbReference type="InterPro" id="IPR033129">
    <property type="entry name" value="PEPCASE_His_AS"/>
</dbReference>
<accession>A4S610</accession>
<dbReference type="Proteomes" id="UP000001568">
    <property type="component" value="Chromosome 12"/>
</dbReference>
<dbReference type="FunFam" id="1.20.1440.90:FF:000001">
    <property type="entry name" value="Phosphoenolpyruvate carboxylase 1"/>
    <property type="match status" value="1"/>
</dbReference>
<dbReference type="GO" id="GO:0015977">
    <property type="term" value="P:carbon fixation"/>
    <property type="evidence" value="ECO:0007669"/>
    <property type="project" value="UniProtKB-KW"/>
</dbReference>
<name>A4S610_OSTLU</name>
<dbReference type="Gene3D" id="1.20.1440.90">
    <property type="entry name" value="Phosphoenolpyruvate/pyruvate domain"/>
    <property type="match status" value="1"/>
</dbReference>
<dbReference type="eggNOG" id="ENOG502QPVS">
    <property type="taxonomic scope" value="Eukaryota"/>
</dbReference>
<dbReference type="SUPFAM" id="SSF51621">
    <property type="entry name" value="Phosphoenolpyruvate/pyruvate domain"/>
    <property type="match status" value="1"/>
</dbReference>
<dbReference type="KEGG" id="olu:OSTLU_51006"/>
<evidence type="ECO:0000313" key="12">
    <source>
        <dbReference type="EMBL" id="ABO99155.1"/>
    </source>
</evidence>
<comment type="subcellular location">
    <subcellularLocation>
        <location evidence="2">Cytoplasm</location>
    </subcellularLocation>
</comment>
<evidence type="ECO:0000256" key="8">
    <source>
        <dbReference type="ARBA" id="ARBA00023300"/>
    </source>
</evidence>
<comment type="cofactor">
    <cofactor evidence="1">
        <name>Mg(2+)</name>
        <dbReference type="ChEBI" id="CHEBI:18420"/>
    </cofactor>
</comment>
<dbReference type="PROSITE" id="PS00781">
    <property type="entry name" value="PEPCASE_1"/>
    <property type="match status" value="1"/>
</dbReference>
<keyword evidence="5" id="KW-0963">Cytoplasm</keyword>
<comment type="catalytic activity">
    <reaction evidence="9">
        <text>oxaloacetate + phosphate = phosphoenolpyruvate + hydrogencarbonate</text>
        <dbReference type="Rhea" id="RHEA:28370"/>
        <dbReference type="ChEBI" id="CHEBI:16452"/>
        <dbReference type="ChEBI" id="CHEBI:17544"/>
        <dbReference type="ChEBI" id="CHEBI:43474"/>
        <dbReference type="ChEBI" id="CHEBI:58702"/>
        <dbReference type="EC" id="4.1.1.31"/>
    </reaction>
</comment>
<dbReference type="PANTHER" id="PTHR30523:SF33">
    <property type="entry name" value="PHOSPHOENOLPYRUVATE CARBOXYLASE 3"/>
    <property type="match status" value="1"/>
</dbReference>
<dbReference type="OrthoDB" id="1365747at2759"/>
<feature type="active site" evidence="11">
    <location>
        <position position="636"/>
    </location>
</feature>
<keyword evidence="8" id="KW-0120">Carbon dioxide fixation</keyword>
<protein>
    <recommendedName>
        <fullName evidence="4">phosphoenolpyruvate carboxylase</fullName>
        <ecNumber evidence="4">4.1.1.31</ecNumber>
    </recommendedName>
</protein>
<comment type="similarity">
    <text evidence="3">Belongs to the PEPCase type 1 family.</text>
</comment>
<keyword evidence="13" id="KW-1185">Reference proteome</keyword>
<feature type="active site" evidence="10">
    <location>
        <position position="193"/>
    </location>
</feature>
<evidence type="ECO:0000256" key="6">
    <source>
        <dbReference type="ARBA" id="ARBA00022842"/>
    </source>
</evidence>
<dbReference type="EMBL" id="CP000592">
    <property type="protein sequence ID" value="ABO99155.1"/>
    <property type="molecule type" value="Genomic_DNA"/>
</dbReference>
<dbReference type="HAMAP" id="MF_00595">
    <property type="entry name" value="PEPcase_type1"/>
    <property type="match status" value="1"/>
</dbReference>
<dbReference type="RefSeq" id="XP_001420862.1">
    <property type="nucleotide sequence ID" value="XM_001420825.1"/>
</dbReference>
<dbReference type="PROSITE" id="PS00393">
    <property type="entry name" value="PEPCASE_2"/>
    <property type="match status" value="1"/>
</dbReference>
<dbReference type="Gramene" id="ABO99155">
    <property type="protein sequence ID" value="ABO99155"/>
    <property type="gene ID" value="OSTLU_51006"/>
</dbReference>
<gene>
    <name evidence="12" type="ORF">OSTLU_51006</name>
</gene>
<dbReference type="NCBIfam" id="NF000584">
    <property type="entry name" value="PRK00009.1"/>
    <property type="match status" value="1"/>
</dbReference>
<evidence type="ECO:0000256" key="2">
    <source>
        <dbReference type="ARBA" id="ARBA00004496"/>
    </source>
</evidence>
<evidence type="ECO:0000256" key="10">
    <source>
        <dbReference type="PROSITE-ProRule" id="PRU10111"/>
    </source>
</evidence>
<dbReference type="GO" id="GO:0008964">
    <property type="term" value="F:phosphoenolpyruvate carboxylase activity"/>
    <property type="evidence" value="ECO:0007669"/>
    <property type="project" value="UniProtKB-EC"/>
</dbReference>
<dbReference type="InterPro" id="IPR015813">
    <property type="entry name" value="Pyrv/PenolPyrv_kinase-like_dom"/>
</dbReference>
<dbReference type="EC" id="4.1.1.31" evidence="4"/>
<dbReference type="InterPro" id="IPR021135">
    <property type="entry name" value="PEP_COase"/>
</dbReference>
<dbReference type="STRING" id="436017.A4S610"/>
<keyword evidence="6" id="KW-0460">Magnesium</keyword>
<dbReference type="InterPro" id="IPR022805">
    <property type="entry name" value="PEP_COase_bac/pln-type"/>
</dbReference>
<sequence>MLKAVFSGKDKAKITSHKRTGSLFASEEGEALDALARSSSYLSGRGETKEFNAHDVIEECDELLRTIFFAVVRETAGDKFLGQLKSVYEASEKFGSSHDPKDFDAMQAMLETMEVDESLQFASAYSNLLNLHNISEQVANAMEERHRRLDDIPRGPAKTTNGAIKGLLRAGKSTEEIYSALAVQHVDLVLTAHPTQALRRSMLKSFGIIREKLLQLQRFRLSRYERAEVLDEIRSKVASAWRTDEIRRTPPKPQDEMRAGLTYFQQTIWDGIPTFMRRVDTSLLANGCPRLPLDRSIVTFGSWMGGDRDGNPYVTASCTRDVVLLARVQGVNLLFRAIQRLIFDLSMWRCNDAVKALAKDILENSETDNFTIFEERKKRNYDDFWKAIPEHEPYRVILAELRDKLYNTREALQRCIADNDVNIDMNDETIIRSKDELFAPLVVCYESLIEVGDAQIANAYLLDVIRQVQCFGLGLVKLDIRQESDRHAEALDAVTRYIGLGSYLEWSEEQKIEFLTRELESKRPLLPSDLECSDDVREVLDTCKMIAHLQQTCPGALGTYVISMATSASDVLAVVLLQRECGCRKQDLLRVAPLFERLDDLNDAPRVLRQLFSVKWYHDHIAGFQEVMIGYSDSGKDAGRMAAAWALYDGQERVVAAGKEFDVALTLFHGRGGTVGRGGGPAHIAMLSQPPGTVNGSIRVTVQGEVIETDFGEKENCFHTLDLYTASVLEHTLKPPAHPRDEWRRVMDRMSEYSCAHYRKTVFETPDFVGYFAQATPGAELGSLNIGSRPAKRKPSAGVTALRAIPWIFAWTQSRFHLPVWLGISTSFRRLIDEGELETLRDMYKSWPFFEVTIDLVEMVLAKADPVVVAYYERALVDPKLHDFGASLRGELQESIDCILAVSEHIGLLAKPEKVEANEAVQVHKKLAHKLHKRSLYITPLNVCQVRYLIAARALENEEDGDKLSMQKVKITLLEGYPFQDYNYKGAVNDVLKITMKGIAAGMQNTG</sequence>
<evidence type="ECO:0000256" key="4">
    <source>
        <dbReference type="ARBA" id="ARBA00012305"/>
    </source>
</evidence>
<organism evidence="12 13">
    <name type="scientific">Ostreococcus lucimarinus (strain CCE9901)</name>
    <dbReference type="NCBI Taxonomy" id="436017"/>
    <lineage>
        <taxon>Eukaryota</taxon>
        <taxon>Viridiplantae</taxon>
        <taxon>Chlorophyta</taxon>
        <taxon>Mamiellophyceae</taxon>
        <taxon>Mamiellales</taxon>
        <taxon>Bathycoccaceae</taxon>
        <taxon>Ostreococcus</taxon>
    </lineage>
</organism>
<evidence type="ECO:0000256" key="5">
    <source>
        <dbReference type="ARBA" id="ARBA00022490"/>
    </source>
</evidence>
<keyword evidence="7" id="KW-0456">Lyase</keyword>
<dbReference type="OMA" id="GPTHRFI"/>
<reference evidence="12 13" key="1">
    <citation type="journal article" date="2007" name="Proc. Natl. Acad. Sci. U.S.A.">
        <title>The tiny eukaryote Ostreococcus provides genomic insights into the paradox of plankton speciation.</title>
        <authorList>
            <person name="Palenik B."/>
            <person name="Grimwood J."/>
            <person name="Aerts A."/>
            <person name="Rouze P."/>
            <person name="Salamov A."/>
            <person name="Putnam N."/>
            <person name="Dupont C."/>
            <person name="Jorgensen R."/>
            <person name="Derelle E."/>
            <person name="Rombauts S."/>
            <person name="Zhou K."/>
            <person name="Otillar R."/>
            <person name="Merchant S.S."/>
            <person name="Podell S."/>
            <person name="Gaasterland T."/>
            <person name="Napoli C."/>
            <person name="Gendler K."/>
            <person name="Manuell A."/>
            <person name="Tai V."/>
            <person name="Vallon O."/>
            <person name="Piganeau G."/>
            <person name="Jancek S."/>
            <person name="Heijde M."/>
            <person name="Jabbari K."/>
            <person name="Bowler C."/>
            <person name="Lohr M."/>
            <person name="Robbens S."/>
            <person name="Werner G."/>
            <person name="Dubchak I."/>
            <person name="Pazour G.J."/>
            <person name="Ren Q."/>
            <person name="Paulsen I."/>
            <person name="Delwiche C."/>
            <person name="Schmutz J."/>
            <person name="Rokhsar D."/>
            <person name="Van de Peer Y."/>
            <person name="Moreau H."/>
            <person name="Grigoriev I.V."/>
        </authorList>
    </citation>
    <scope>NUCLEOTIDE SEQUENCE [LARGE SCALE GENOMIC DNA]</scope>
    <source>
        <strain evidence="12 13">CCE9901</strain>
    </source>
</reference>
<evidence type="ECO:0000256" key="1">
    <source>
        <dbReference type="ARBA" id="ARBA00001946"/>
    </source>
</evidence>
<dbReference type="GO" id="GO:0005829">
    <property type="term" value="C:cytosol"/>
    <property type="evidence" value="ECO:0007669"/>
    <property type="project" value="TreeGrafter"/>
</dbReference>
<dbReference type="InterPro" id="IPR018129">
    <property type="entry name" value="PEP_COase_Lys_AS"/>
</dbReference>
<dbReference type="PRINTS" id="PR00150">
    <property type="entry name" value="PEPCARBXLASE"/>
</dbReference>
<dbReference type="Pfam" id="PF00311">
    <property type="entry name" value="PEPcase"/>
    <property type="match status" value="1"/>
</dbReference>
<evidence type="ECO:0000256" key="7">
    <source>
        <dbReference type="ARBA" id="ARBA00023239"/>
    </source>
</evidence>
<dbReference type="PANTHER" id="PTHR30523">
    <property type="entry name" value="PHOSPHOENOLPYRUVATE CARBOXYLASE"/>
    <property type="match status" value="1"/>
</dbReference>
<evidence type="ECO:0000256" key="11">
    <source>
        <dbReference type="PROSITE-ProRule" id="PRU10112"/>
    </source>
</evidence>
<evidence type="ECO:0000256" key="9">
    <source>
        <dbReference type="ARBA" id="ARBA00048995"/>
    </source>
</evidence>
<dbReference type="GeneID" id="5004725"/>
<evidence type="ECO:0000256" key="3">
    <source>
        <dbReference type="ARBA" id="ARBA00008346"/>
    </source>
</evidence>
<proteinExistence type="inferred from homology"/>
<dbReference type="AlphaFoldDB" id="A4S610"/>